<gene>
    <name evidence="2" type="ORF">C9J01_09865</name>
</gene>
<dbReference type="EMBL" id="PYMB01000003">
    <property type="protein sequence ID" value="PSW13158.1"/>
    <property type="molecule type" value="Genomic_DNA"/>
</dbReference>
<protein>
    <submittedName>
        <fullName evidence="2">Uncharacterized protein</fullName>
    </submittedName>
</protein>
<dbReference type="Gene3D" id="1.20.1720.10">
    <property type="entry name" value="Multidrug resistance protein D"/>
    <property type="match status" value="1"/>
</dbReference>
<name>A0A2T3NEZ0_9GAMM</name>
<feature type="transmembrane region" description="Helical" evidence="1">
    <location>
        <begin position="51"/>
        <end position="70"/>
    </location>
</feature>
<evidence type="ECO:0000313" key="2">
    <source>
        <dbReference type="EMBL" id="PSW13158.1"/>
    </source>
</evidence>
<evidence type="ECO:0000313" key="3">
    <source>
        <dbReference type="Proteomes" id="UP000241346"/>
    </source>
</evidence>
<keyword evidence="1" id="KW-0812">Transmembrane</keyword>
<evidence type="ECO:0000256" key="1">
    <source>
        <dbReference type="SAM" id="Phobius"/>
    </source>
</evidence>
<keyword evidence="1" id="KW-0472">Membrane</keyword>
<feature type="transmembrane region" description="Helical" evidence="1">
    <location>
        <begin position="20"/>
        <end position="39"/>
    </location>
</feature>
<accession>A0A2T3NEZ0</accession>
<dbReference type="Proteomes" id="UP000241346">
    <property type="component" value="Unassembled WGS sequence"/>
</dbReference>
<proteinExistence type="predicted"/>
<sequence length="78" mass="8579">MNATTQSRPLNQGVGLTLLAGLPLFTLLPLGLDIFLPAVYQIGEFFNNQNVPSMAISIYMLFWGIGQLFWGGGGRYAW</sequence>
<keyword evidence="1" id="KW-1133">Transmembrane helix</keyword>
<comment type="caution">
    <text evidence="2">The sequence shown here is derived from an EMBL/GenBank/DDBJ whole genome shotgun (WGS) entry which is preliminary data.</text>
</comment>
<organism evidence="2 3">
    <name type="scientific">Photobacterium rosenbergii</name>
    <dbReference type="NCBI Taxonomy" id="294936"/>
    <lineage>
        <taxon>Bacteria</taxon>
        <taxon>Pseudomonadati</taxon>
        <taxon>Pseudomonadota</taxon>
        <taxon>Gammaproteobacteria</taxon>
        <taxon>Vibrionales</taxon>
        <taxon>Vibrionaceae</taxon>
        <taxon>Photobacterium</taxon>
    </lineage>
</organism>
<reference evidence="2 3" key="1">
    <citation type="submission" date="2018-03" db="EMBL/GenBank/DDBJ databases">
        <title>Whole genome sequencing of Histamine producing bacteria.</title>
        <authorList>
            <person name="Butler K."/>
        </authorList>
    </citation>
    <scope>NUCLEOTIDE SEQUENCE [LARGE SCALE GENOMIC DNA]</scope>
    <source>
        <strain evidence="2 3">DSM 19138</strain>
    </source>
</reference>
<dbReference type="AlphaFoldDB" id="A0A2T3NEZ0"/>